<evidence type="ECO:0000313" key="2">
    <source>
        <dbReference type="EMBL" id="PZP39300.1"/>
    </source>
</evidence>
<dbReference type="EMBL" id="QFOI01000680">
    <property type="protein sequence ID" value="PZP39300.1"/>
    <property type="molecule type" value="Genomic_DNA"/>
</dbReference>
<dbReference type="AlphaFoldDB" id="A0A2W5EDS3"/>
<comment type="caution">
    <text evidence="2">The sequence shown here is derived from an EMBL/GenBank/DDBJ whole genome shotgun (WGS) entry which is preliminary data.</text>
</comment>
<evidence type="ECO:0000256" key="1">
    <source>
        <dbReference type="SAM" id="MobiDB-lite"/>
    </source>
</evidence>
<sequence>GRDQYSYNEIPSLSWKILPETVKIGDFKTQKAEITFGGRTWYAWFTPEIPLQDGPYKFSGLPGLIVKVQDSKGDYSFDLMQTKKIADVQQPQVRGQFINIPKNKYMDMEKKFQKDPASFISAQRNSGGAPGGSGGNRPGMNPKQMQEMQKRMEAEIKSRNNPIELK</sequence>
<feature type="region of interest" description="Disordered" evidence="1">
    <location>
        <begin position="120"/>
        <end position="166"/>
    </location>
</feature>
<feature type="compositionally biased region" description="Gly residues" evidence="1">
    <location>
        <begin position="128"/>
        <end position="137"/>
    </location>
</feature>
<dbReference type="Proteomes" id="UP000249645">
    <property type="component" value="Unassembled WGS sequence"/>
</dbReference>
<protein>
    <submittedName>
        <fullName evidence="2">GLPGLI family protein</fullName>
    </submittedName>
</protein>
<organism evidence="2 3">
    <name type="scientific">Pseudopedobacter saltans</name>
    <dbReference type="NCBI Taxonomy" id="151895"/>
    <lineage>
        <taxon>Bacteria</taxon>
        <taxon>Pseudomonadati</taxon>
        <taxon>Bacteroidota</taxon>
        <taxon>Sphingobacteriia</taxon>
        <taxon>Sphingobacteriales</taxon>
        <taxon>Sphingobacteriaceae</taxon>
        <taxon>Pseudopedobacter</taxon>
    </lineage>
</organism>
<dbReference type="Pfam" id="PF09697">
    <property type="entry name" value="Porph_ging"/>
    <property type="match status" value="1"/>
</dbReference>
<accession>A0A2W5EDS3</accession>
<evidence type="ECO:0000313" key="3">
    <source>
        <dbReference type="Proteomes" id="UP000249645"/>
    </source>
</evidence>
<gene>
    <name evidence="2" type="ORF">DI598_20065</name>
</gene>
<dbReference type="NCBIfam" id="TIGR01200">
    <property type="entry name" value="GLPGLI"/>
    <property type="match status" value="1"/>
</dbReference>
<dbReference type="InterPro" id="IPR005901">
    <property type="entry name" value="GLPGLI"/>
</dbReference>
<reference evidence="2 3" key="1">
    <citation type="submission" date="2017-11" db="EMBL/GenBank/DDBJ databases">
        <title>Infants hospitalized years apart are colonized by the same room-sourced microbial strains.</title>
        <authorList>
            <person name="Brooks B."/>
            <person name="Olm M.R."/>
            <person name="Firek B.A."/>
            <person name="Baker R."/>
            <person name="Thomas B.C."/>
            <person name="Morowitz M.J."/>
            <person name="Banfield J.F."/>
        </authorList>
    </citation>
    <scope>NUCLEOTIDE SEQUENCE [LARGE SCALE GENOMIC DNA]</scope>
    <source>
        <strain evidence="2">S2_009_000_R2_76</strain>
    </source>
</reference>
<feature type="compositionally biased region" description="Basic and acidic residues" evidence="1">
    <location>
        <begin position="148"/>
        <end position="158"/>
    </location>
</feature>
<feature type="non-terminal residue" evidence="2">
    <location>
        <position position="1"/>
    </location>
</feature>
<name>A0A2W5EDS3_9SPHI</name>
<proteinExistence type="predicted"/>